<feature type="compositionally biased region" description="Acidic residues" evidence="2">
    <location>
        <begin position="430"/>
        <end position="457"/>
    </location>
</feature>
<dbReference type="InterPro" id="IPR005612">
    <property type="entry name" value="CCAAT-binding_factor"/>
</dbReference>
<evidence type="ECO:0000256" key="2">
    <source>
        <dbReference type="SAM" id="MobiDB-lite"/>
    </source>
</evidence>
<comment type="caution">
    <text evidence="4">The sequence shown here is derived from an EMBL/GenBank/DDBJ whole genome shotgun (WGS) entry which is preliminary data.</text>
</comment>
<evidence type="ECO:0000313" key="4">
    <source>
        <dbReference type="EMBL" id="CAG9312104.1"/>
    </source>
</evidence>
<sequence>MAKRPRATQDSKPEGEPKFLKNDKEYKMLNDLQNKGTLYDKISAIIRKIEITYRPDKFCDFNSIGILLDMAKKKSRHHSEAAVDGLKELFIEKLRKPRKPVENEESEKENGKGKQKKKEEGKGKDVVQEKIIEKYREFVEILKQSSTVEHYHKHMIRTMSELVIMKEELRDRLIEEIINKLGDPNNAIPTCVVLECNNIVRRRRFLLVPVLKAISHFVFRKNQSANAKFYSIVLINSIKLKPGEQEAVKIIIQTLLKLFTTLVKEARQQGSKAIALLLKTLNKTFPLHSAKGAVYQDFFKAEIDELYSLTHHQENINIQIESLRFVFQMELTQGAISDRYYRALYEHILPHPRLRSINYKSLTLLFNTIMMSLKEDFNLTRVKAFLKRLMQCCLIADSPFILGTLLLVYEVMKIHPGTYTMVQEAIVQDEEEKYEDAPDSDAEEEKVEEEEKAEEENNEKPSLSGYDPIKREPKYSGAEYANFFELKQLTKNLHPTISKWAQKILNNEPIEYEGDPLLDFSLINFLDRFAYRNPKTSIISKLQGKKVRMSLVEETVNSKNFKLKGENEVREEEKFFHKYFNMKKDEPEEEEEDMDEDMIGENDSDVMDFGDLDMGGEGDFGEEEIEDASKGRKKMKRSVFADADEYNER</sequence>
<dbReference type="SUPFAM" id="SSF48371">
    <property type="entry name" value="ARM repeat"/>
    <property type="match status" value="1"/>
</dbReference>
<evidence type="ECO:0000256" key="1">
    <source>
        <dbReference type="ARBA" id="ARBA00007797"/>
    </source>
</evidence>
<protein>
    <recommendedName>
        <fullName evidence="3">CCAAT-binding factor domain-containing protein</fullName>
    </recommendedName>
</protein>
<dbReference type="InterPro" id="IPR016024">
    <property type="entry name" value="ARM-type_fold"/>
</dbReference>
<dbReference type="PANTHER" id="PTHR12048:SF0">
    <property type="entry name" value="CCAAT_ENHANCER-BINDING PROTEIN ZETA"/>
    <property type="match status" value="1"/>
</dbReference>
<feature type="domain" description="CCAAT-binding factor" evidence="3">
    <location>
        <begin position="320"/>
        <end position="501"/>
    </location>
</feature>
<reference evidence="4" key="1">
    <citation type="submission" date="2021-09" db="EMBL/GenBank/DDBJ databases">
        <authorList>
            <consortium name="AG Swart"/>
            <person name="Singh M."/>
            <person name="Singh A."/>
            <person name="Seah K."/>
            <person name="Emmerich C."/>
        </authorList>
    </citation>
    <scope>NUCLEOTIDE SEQUENCE</scope>
    <source>
        <strain evidence="4">ATCC30299</strain>
    </source>
</reference>
<feature type="region of interest" description="Disordered" evidence="2">
    <location>
        <begin position="585"/>
        <end position="649"/>
    </location>
</feature>
<dbReference type="Proteomes" id="UP001162131">
    <property type="component" value="Unassembled WGS sequence"/>
</dbReference>
<evidence type="ECO:0000313" key="5">
    <source>
        <dbReference type="Proteomes" id="UP001162131"/>
    </source>
</evidence>
<organism evidence="4 5">
    <name type="scientific">Blepharisma stoltei</name>
    <dbReference type="NCBI Taxonomy" id="1481888"/>
    <lineage>
        <taxon>Eukaryota</taxon>
        <taxon>Sar</taxon>
        <taxon>Alveolata</taxon>
        <taxon>Ciliophora</taxon>
        <taxon>Postciliodesmatophora</taxon>
        <taxon>Heterotrichea</taxon>
        <taxon>Heterotrichida</taxon>
        <taxon>Blepharismidae</taxon>
        <taxon>Blepharisma</taxon>
    </lineage>
</organism>
<feature type="region of interest" description="Disordered" evidence="2">
    <location>
        <begin position="97"/>
        <end position="123"/>
    </location>
</feature>
<evidence type="ECO:0000259" key="3">
    <source>
        <dbReference type="Pfam" id="PF03914"/>
    </source>
</evidence>
<dbReference type="Pfam" id="PF03914">
    <property type="entry name" value="CBF"/>
    <property type="match status" value="1"/>
</dbReference>
<feature type="region of interest" description="Disordered" evidence="2">
    <location>
        <begin position="430"/>
        <end position="469"/>
    </location>
</feature>
<keyword evidence="5" id="KW-1185">Reference proteome</keyword>
<dbReference type="PANTHER" id="PTHR12048">
    <property type="entry name" value="CCAAT-BINDING FACTOR-RELATED"/>
    <property type="match status" value="1"/>
</dbReference>
<dbReference type="GO" id="GO:0005634">
    <property type="term" value="C:nucleus"/>
    <property type="evidence" value="ECO:0007669"/>
    <property type="project" value="TreeGrafter"/>
</dbReference>
<feature type="region of interest" description="Disordered" evidence="2">
    <location>
        <begin position="1"/>
        <end position="22"/>
    </location>
</feature>
<dbReference type="EMBL" id="CAJZBQ010000005">
    <property type="protein sequence ID" value="CAG9312104.1"/>
    <property type="molecule type" value="Genomic_DNA"/>
</dbReference>
<feature type="compositionally biased region" description="Basic and acidic residues" evidence="2">
    <location>
        <begin position="7"/>
        <end position="22"/>
    </location>
</feature>
<gene>
    <name evidence="4" type="ORF">BSTOLATCC_MIC5354</name>
</gene>
<comment type="similarity">
    <text evidence="1">Belongs to the CBF/MAK21 family.</text>
</comment>
<name>A0AAU9ILQ1_9CILI</name>
<dbReference type="AlphaFoldDB" id="A0AAU9ILQ1"/>
<feature type="compositionally biased region" description="Acidic residues" evidence="2">
    <location>
        <begin position="587"/>
        <end position="626"/>
    </location>
</feature>
<proteinExistence type="inferred from homology"/>
<dbReference type="InterPro" id="IPR040155">
    <property type="entry name" value="CEBPZ/Mak21-like"/>
</dbReference>
<accession>A0AAU9ILQ1</accession>